<dbReference type="Proteomes" id="UP000053237">
    <property type="component" value="Unassembled WGS sequence"/>
</dbReference>
<organism evidence="2 3">
    <name type="scientific">Albugo candida</name>
    <dbReference type="NCBI Taxonomy" id="65357"/>
    <lineage>
        <taxon>Eukaryota</taxon>
        <taxon>Sar</taxon>
        <taxon>Stramenopiles</taxon>
        <taxon>Oomycota</taxon>
        <taxon>Peronosporomycetes</taxon>
        <taxon>Albuginales</taxon>
        <taxon>Albuginaceae</taxon>
        <taxon>Albugo</taxon>
    </lineage>
</organism>
<dbReference type="InParanoid" id="A0A024GA60"/>
<keyword evidence="3" id="KW-1185">Reference proteome</keyword>
<name>A0A024GA60_9STRA</name>
<dbReference type="CDD" id="cd12432">
    <property type="entry name" value="RRM_ACINU"/>
    <property type="match status" value="1"/>
</dbReference>
<dbReference type="STRING" id="65357.A0A024GA60"/>
<feature type="compositionally biased region" description="Basic and acidic residues" evidence="1">
    <location>
        <begin position="580"/>
        <end position="590"/>
    </location>
</feature>
<sequence>MSTNQISREAEIDEIMDFLRFSIKPNSTFTGTILFEFKDNDGNLSINYTVCVTPSKDVRTEKNAKCIDNKDITCKVSLSVDDFLWIYSGKASGGDIAKLFYTGKLSVSGFAFRKVTAFASSFDFAPHMWNSFYSRNKRQEEESMLATEELQSDQVSNHTNSTTSSPSPQQREKAQQLVQMQWEVFLRNVFGMKPHLCRSITPNSLTKLRSKPINKTLSNGDFMYEFGSDASDSDTSVRALVPNKTSINIVPAESSNDGLGNVFHSLMQLEHAERFKLATKTSIDFAHCRNRVDITEAGMAQLEKALLALGRDRSARNQKRAKHVPALELLLWEVRNQTANWIELLRKKTLGKKSVDQLPKPDLDQFMNVSQRYQSSLLGSSRHDIDKTSCNWTTNSVSSNQLNIGDLLKSSDQRHRFGKRRLAALAKRLIEHVKEESKDEEEPLVVEDTAADDLLAQDLVNSEEARDELMEEKMSSTEHKGNELAASERNDNFDGVGAAGIKTSSTVSIDVADASQKATSEDSKNQKCEHSDSSSSSKLKHLDNQESVATDSLDQSKIDINESPEKYLQENTQSTQLTKSGDENRSKDQPASEQPATCTLRIDNFRRPFTLKSAKSLVQEFDNYIEDGFWMDSIKTHCFVTFATCEAAERTREYLDAKIWPQENGVALRASFSSQTAAEIASKLVKPEATIKTNTIHRSHRMKRDSYSERKREPLDLDTLFMKTEAKPVIYYLPTKSQHGRLQEAHLKSMRLQVQVDSMQYAISCGEGLQTIKWLGLAVAQRHAQALYHGRYRTRNLSSQQGFYLPLLVSAAKTGELLAPSLQIADTCKDGDRIIVKLQEEILIDEIGVPQLNSWIIAAFYHDCIEAQLPQTLGLPSSSALVDDIESMPQDPMKAYTRSEAAIQGLCGRLQSPTGVEAVFSHEWRRIRIDEILEKAGVVLDTNISSKNTSSSVRADNMAKVKEKEKLQSLFSQHFASLNTAYMHYAAGCNESFYGMNGFEFAHFVHECQLCDLGTDLGTLQYLIGVTLTKSADDYGSIHDRTKLSRVGFLHVLIRLLLRDYSKMQTSSSVSVNASHESPGTTGVMSVVTYLENKMTSQVLPTIKRLTSGFLRELTHQKNIVAHFLYARPTLTLLFDRLALQTPQPETQSSSDVALSNHPGSWPRLPTAAQIKQLLYDAGIFCFGDYDIHTQLYAESIKQCVSAAGNNNLDNQTLVYVEFIEVIVNTALRTLTADQQNFPPKETIRLALQAICRVQCGK</sequence>
<dbReference type="SUPFAM" id="SSF54928">
    <property type="entry name" value="RNA-binding domain, RBD"/>
    <property type="match status" value="1"/>
</dbReference>
<feature type="compositionally biased region" description="Basic and acidic residues" evidence="1">
    <location>
        <begin position="466"/>
        <end position="492"/>
    </location>
</feature>
<feature type="compositionally biased region" description="Polar residues" evidence="1">
    <location>
        <begin position="569"/>
        <end position="579"/>
    </location>
</feature>
<feature type="compositionally biased region" description="Acidic residues" evidence="1">
    <location>
        <begin position="438"/>
        <end position="451"/>
    </location>
</feature>
<dbReference type="InterPro" id="IPR034257">
    <property type="entry name" value="Acinus_RRM"/>
</dbReference>
<evidence type="ECO:0000313" key="3">
    <source>
        <dbReference type="Proteomes" id="UP000053237"/>
    </source>
</evidence>
<dbReference type="InterPro" id="IPR035979">
    <property type="entry name" value="RBD_domain_sf"/>
</dbReference>
<evidence type="ECO:0000256" key="1">
    <source>
        <dbReference type="SAM" id="MobiDB-lite"/>
    </source>
</evidence>
<feature type="region of interest" description="Disordered" evidence="1">
    <location>
        <begin position="512"/>
        <end position="598"/>
    </location>
</feature>
<proteinExistence type="predicted"/>
<dbReference type="PANTHER" id="PTHR47031:SF3">
    <property type="entry name" value="SAP DOMAIN-CONTAINING PROTEIN"/>
    <property type="match status" value="1"/>
</dbReference>
<accession>A0A024GA60</accession>
<dbReference type="GO" id="GO:0003676">
    <property type="term" value="F:nucleic acid binding"/>
    <property type="evidence" value="ECO:0007669"/>
    <property type="project" value="InterPro"/>
</dbReference>
<dbReference type="OrthoDB" id="190071at2759"/>
<feature type="region of interest" description="Disordered" evidence="1">
    <location>
        <begin position="466"/>
        <end position="497"/>
    </location>
</feature>
<feature type="compositionally biased region" description="Basic and acidic residues" evidence="1">
    <location>
        <begin position="519"/>
        <end position="532"/>
    </location>
</feature>
<reference evidence="2 3" key="1">
    <citation type="submission" date="2012-05" db="EMBL/GenBank/DDBJ databases">
        <title>Recombination and specialization in a pathogen metapopulation.</title>
        <authorList>
            <person name="Gardiner A."/>
            <person name="Kemen E."/>
            <person name="Schultz-Larsen T."/>
            <person name="MacLean D."/>
            <person name="Van Oosterhout C."/>
            <person name="Jones J.D.G."/>
        </authorList>
    </citation>
    <scope>NUCLEOTIDE SEQUENCE [LARGE SCALE GENOMIC DNA]</scope>
    <source>
        <strain evidence="2 3">Ac Nc2</strain>
    </source>
</reference>
<feature type="compositionally biased region" description="Basic and acidic residues" evidence="1">
    <location>
        <begin position="554"/>
        <end position="568"/>
    </location>
</feature>
<dbReference type="AlphaFoldDB" id="A0A024GA60"/>
<comment type="caution">
    <text evidence="2">The sequence shown here is derived from an EMBL/GenBank/DDBJ whole genome shotgun (WGS) entry which is preliminary data.</text>
</comment>
<feature type="region of interest" description="Disordered" evidence="1">
    <location>
        <begin position="434"/>
        <end position="453"/>
    </location>
</feature>
<feature type="compositionally biased region" description="Low complexity" evidence="1">
    <location>
        <begin position="156"/>
        <end position="168"/>
    </location>
</feature>
<dbReference type="EMBL" id="CAIX01000045">
    <property type="protein sequence ID" value="CCI43222.1"/>
    <property type="molecule type" value="Genomic_DNA"/>
</dbReference>
<feature type="region of interest" description="Disordered" evidence="1">
    <location>
        <begin position="143"/>
        <end position="173"/>
    </location>
</feature>
<gene>
    <name evidence="2" type="ORF">BN9_040060</name>
</gene>
<evidence type="ECO:0000313" key="2">
    <source>
        <dbReference type="EMBL" id="CCI43222.1"/>
    </source>
</evidence>
<dbReference type="PANTHER" id="PTHR47031">
    <property type="entry name" value="SAP DNA-BINDING DOMAIN-CONTAINING PROTEIN"/>
    <property type="match status" value="1"/>
</dbReference>
<protein>
    <submittedName>
        <fullName evidence="2">Uncharacterized protein</fullName>
    </submittedName>
</protein>